<evidence type="ECO:0000256" key="1">
    <source>
        <dbReference type="ARBA" id="ARBA00023015"/>
    </source>
</evidence>
<dbReference type="OrthoDB" id="9798104at2"/>
<dbReference type="SUPFAM" id="SSF46785">
    <property type="entry name" value="Winged helix' DNA-binding domain"/>
    <property type="match status" value="1"/>
</dbReference>
<dbReference type="InterPro" id="IPR012318">
    <property type="entry name" value="HTH_CRP"/>
</dbReference>
<dbReference type="InterPro" id="IPR050397">
    <property type="entry name" value="Env_Response_Regulators"/>
</dbReference>
<dbReference type="Pfam" id="PF13545">
    <property type="entry name" value="HTH_Crp_2"/>
    <property type="match status" value="1"/>
</dbReference>
<evidence type="ECO:0000259" key="6">
    <source>
        <dbReference type="PROSITE" id="PS51063"/>
    </source>
</evidence>
<dbReference type="GO" id="GO:0003700">
    <property type="term" value="F:DNA-binding transcription factor activity"/>
    <property type="evidence" value="ECO:0007669"/>
    <property type="project" value="TreeGrafter"/>
</dbReference>
<dbReference type="KEGG" id="lpil:LIP_3347"/>
<keyword evidence="1" id="KW-0805">Transcription regulation</keyword>
<organism evidence="7 8">
    <name type="scientific">Limnochorda pilosa</name>
    <dbReference type="NCBI Taxonomy" id="1555112"/>
    <lineage>
        <taxon>Bacteria</taxon>
        <taxon>Bacillati</taxon>
        <taxon>Bacillota</taxon>
        <taxon>Limnochordia</taxon>
        <taxon>Limnochordales</taxon>
        <taxon>Limnochordaceae</taxon>
        <taxon>Limnochorda</taxon>
    </lineage>
</organism>
<evidence type="ECO:0000256" key="2">
    <source>
        <dbReference type="ARBA" id="ARBA00023125"/>
    </source>
</evidence>
<feature type="domain" description="HTH crp-type" evidence="6">
    <location>
        <begin position="166"/>
        <end position="232"/>
    </location>
</feature>
<feature type="compositionally biased region" description="Basic and acidic residues" evidence="4">
    <location>
        <begin position="11"/>
        <end position="22"/>
    </location>
</feature>
<dbReference type="CDD" id="cd00038">
    <property type="entry name" value="CAP_ED"/>
    <property type="match status" value="1"/>
</dbReference>
<dbReference type="InterPro" id="IPR018490">
    <property type="entry name" value="cNMP-bd_dom_sf"/>
</dbReference>
<sequence length="241" mass="25855">MSLAPLPGPERPGHRPRASDPEEVRRLLRSHAFFAPLGEEEREGVLELSHVLRLRRNGVLYTEGEPARSLYLLLSGRVKVVKHSPDGREQTLQVVDPGETFNEAGAVGGTHVATAVALHSSRVLQIPSELLRSLVRSGGPVADAVVAGLAGTVGRLAGLAADLSLLSVTARVARLLLTREDCLVGASGGLSQQEMASLAGTARQVVGRILRRMEEQGVIDLDRGRIRVLDPGRLEQFAQVR</sequence>
<keyword evidence="3" id="KW-0804">Transcription</keyword>
<dbReference type="PROSITE" id="PS51063">
    <property type="entry name" value="HTH_CRP_2"/>
    <property type="match status" value="1"/>
</dbReference>
<evidence type="ECO:0000256" key="3">
    <source>
        <dbReference type="ARBA" id="ARBA00023163"/>
    </source>
</evidence>
<dbReference type="PANTHER" id="PTHR24567">
    <property type="entry name" value="CRP FAMILY TRANSCRIPTIONAL REGULATORY PROTEIN"/>
    <property type="match status" value="1"/>
</dbReference>
<evidence type="ECO:0000259" key="5">
    <source>
        <dbReference type="PROSITE" id="PS50042"/>
    </source>
</evidence>
<feature type="compositionally biased region" description="Pro residues" evidence="4">
    <location>
        <begin position="1"/>
        <end position="10"/>
    </location>
</feature>
<dbReference type="RefSeq" id="WP_068140558.1">
    <property type="nucleotide sequence ID" value="NZ_AP014924.1"/>
</dbReference>
<accession>A0A0K2SQT4</accession>
<gene>
    <name evidence="7" type="ORF">LIP_3347</name>
</gene>
<dbReference type="PANTHER" id="PTHR24567:SF74">
    <property type="entry name" value="HTH-TYPE TRANSCRIPTIONAL REGULATOR ARCR"/>
    <property type="match status" value="1"/>
</dbReference>
<dbReference type="Gene3D" id="1.10.10.10">
    <property type="entry name" value="Winged helix-like DNA-binding domain superfamily/Winged helix DNA-binding domain"/>
    <property type="match status" value="1"/>
</dbReference>
<protein>
    <submittedName>
        <fullName evidence="7">Crp/Fnr family transcriptional regulator</fullName>
    </submittedName>
</protein>
<dbReference type="EMBL" id="AP014924">
    <property type="protein sequence ID" value="BAS29159.1"/>
    <property type="molecule type" value="Genomic_DNA"/>
</dbReference>
<evidence type="ECO:0000256" key="4">
    <source>
        <dbReference type="SAM" id="MobiDB-lite"/>
    </source>
</evidence>
<evidence type="ECO:0000313" key="7">
    <source>
        <dbReference type="EMBL" id="BAS29159.1"/>
    </source>
</evidence>
<dbReference type="Pfam" id="PF00027">
    <property type="entry name" value="cNMP_binding"/>
    <property type="match status" value="1"/>
</dbReference>
<dbReference type="PROSITE" id="PS50042">
    <property type="entry name" value="CNMP_BINDING_3"/>
    <property type="match status" value="1"/>
</dbReference>
<dbReference type="STRING" id="1555112.LIP_3347"/>
<keyword evidence="8" id="KW-1185">Reference proteome</keyword>
<dbReference type="SMART" id="SM00419">
    <property type="entry name" value="HTH_CRP"/>
    <property type="match status" value="1"/>
</dbReference>
<dbReference type="GO" id="GO:0003677">
    <property type="term" value="F:DNA binding"/>
    <property type="evidence" value="ECO:0007669"/>
    <property type="project" value="UniProtKB-KW"/>
</dbReference>
<dbReference type="GO" id="GO:0005829">
    <property type="term" value="C:cytosol"/>
    <property type="evidence" value="ECO:0007669"/>
    <property type="project" value="TreeGrafter"/>
</dbReference>
<dbReference type="InterPro" id="IPR000595">
    <property type="entry name" value="cNMP-bd_dom"/>
</dbReference>
<evidence type="ECO:0000313" key="8">
    <source>
        <dbReference type="Proteomes" id="UP000065807"/>
    </source>
</evidence>
<dbReference type="InterPro" id="IPR036390">
    <property type="entry name" value="WH_DNA-bd_sf"/>
</dbReference>
<dbReference type="AlphaFoldDB" id="A0A0K2SQT4"/>
<dbReference type="Gene3D" id="2.60.120.10">
    <property type="entry name" value="Jelly Rolls"/>
    <property type="match status" value="1"/>
</dbReference>
<feature type="domain" description="Cyclic nucleotide-binding" evidence="5">
    <location>
        <begin position="33"/>
        <end position="135"/>
    </location>
</feature>
<dbReference type="SMART" id="SM00100">
    <property type="entry name" value="cNMP"/>
    <property type="match status" value="1"/>
</dbReference>
<name>A0A0K2SQT4_LIMPI</name>
<keyword evidence="2" id="KW-0238">DNA-binding</keyword>
<reference evidence="8" key="1">
    <citation type="submission" date="2015-07" db="EMBL/GenBank/DDBJ databases">
        <title>Complete genome sequence and phylogenetic analysis of Limnochorda pilosa.</title>
        <authorList>
            <person name="Watanabe M."/>
            <person name="Kojima H."/>
            <person name="Fukui M."/>
        </authorList>
    </citation>
    <scope>NUCLEOTIDE SEQUENCE [LARGE SCALE GENOMIC DNA]</scope>
    <source>
        <strain evidence="8">HC45</strain>
    </source>
</reference>
<reference evidence="8" key="2">
    <citation type="journal article" date="2016" name="Int. J. Syst. Evol. Microbiol.">
        <title>Complete genome sequence and cell structure of Limnochorda pilosa, a Gram-negative spore-former within the phylum Firmicutes.</title>
        <authorList>
            <person name="Watanabe M."/>
            <person name="Kojima H."/>
            <person name="Fukui M."/>
        </authorList>
    </citation>
    <scope>NUCLEOTIDE SEQUENCE [LARGE SCALE GENOMIC DNA]</scope>
    <source>
        <strain evidence="8">HC45</strain>
    </source>
</reference>
<dbReference type="SUPFAM" id="SSF51206">
    <property type="entry name" value="cAMP-binding domain-like"/>
    <property type="match status" value="1"/>
</dbReference>
<dbReference type="InterPro" id="IPR036388">
    <property type="entry name" value="WH-like_DNA-bd_sf"/>
</dbReference>
<proteinExistence type="predicted"/>
<dbReference type="Proteomes" id="UP000065807">
    <property type="component" value="Chromosome"/>
</dbReference>
<feature type="region of interest" description="Disordered" evidence="4">
    <location>
        <begin position="1"/>
        <end position="22"/>
    </location>
</feature>
<dbReference type="InterPro" id="IPR014710">
    <property type="entry name" value="RmlC-like_jellyroll"/>
</dbReference>